<dbReference type="Proteomes" id="UP000077381">
    <property type="component" value="Unassembled WGS sequence"/>
</dbReference>
<accession>A0A177HHT6</accession>
<keyword evidence="3" id="KW-1185">Reference proteome</keyword>
<protein>
    <submittedName>
        <fullName evidence="2">CHAT domain protein</fullName>
    </submittedName>
</protein>
<dbReference type="InterPro" id="IPR011990">
    <property type="entry name" value="TPR-like_helical_dom_sf"/>
</dbReference>
<dbReference type="Pfam" id="PF12770">
    <property type="entry name" value="CHAT"/>
    <property type="match status" value="1"/>
</dbReference>
<dbReference type="InterPro" id="IPR024983">
    <property type="entry name" value="CHAT_dom"/>
</dbReference>
<dbReference type="Gene3D" id="1.25.40.10">
    <property type="entry name" value="Tetratricopeptide repeat domain"/>
    <property type="match status" value="1"/>
</dbReference>
<dbReference type="RefSeq" id="WP_067284409.1">
    <property type="nucleotide sequence ID" value="NZ_LOHS01000156.1"/>
</dbReference>
<evidence type="ECO:0000313" key="3">
    <source>
        <dbReference type="Proteomes" id="UP000077381"/>
    </source>
</evidence>
<evidence type="ECO:0000259" key="1">
    <source>
        <dbReference type="Pfam" id="PF12770"/>
    </source>
</evidence>
<organism evidence="2 3">
    <name type="scientific">Streptomyces jeddahensis</name>
    <dbReference type="NCBI Taxonomy" id="1716141"/>
    <lineage>
        <taxon>Bacteria</taxon>
        <taxon>Bacillati</taxon>
        <taxon>Actinomycetota</taxon>
        <taxon>Actinomycetes</taxon>
        <taxon>Kitasatosporales</taxon>
        <taxon>Streptomycetaceae</taxon>
        <taxon>Streptomyces</taxon>
    </lineage>
</organism>
<dbReference type="EMBL" id="LOHS01000156">
    <property type="protein sequence ID" value="OAH10160.1"/>
    <property type="molecule type" value="Genomic_DNA"/>
</dbReference>
<comment type="caution">
    <text evidence="2">The sequence shown here is derived from an EMBL/GenBank/DDBJ whole genome shotgun (WGS) entry which is preliminary data.</text>
</comment>
<name>A0A177HHT6_9ACTN</name>
<sequence length="1000" mass="108252">MPEGLTPGSPGANPVLRRISTYSTSRDPHVLLEIEAEQEAAGCLEAAVRGVLRNMQLDVQPHLRLLEQVGWLFWLRTAADSQHNPRHDRDLRLMLTLFAPLRDAEPESVPGTVRRVIPPAPQPGAPQVRGWGDFAGFLLQEAGPHDRTAQLAAAAVLQLGMVMAEIDAERARATSNLVHVLTLLHEHHAVPDTMTAAVSLARRLFSESSDGTPEQAQYLARLCDALRVAYETRHTPDALAELIGLTRKALESLPGNHPDRPDHITNLAGLLHLRYQETSDTESLREAVALSRSLIAALPPGHPAVSRELNNLAFHLETLSELDGGLTDTAALNEIIDLGRTALAPTRGPEPPLELRIALTANLSRWLRLRAQLTPSEDKAAGDTDEALRLARQAYDSSAGHPTGVVLEALATALSDLYARSGDREALDEAVTILRKAVNTADTPFRQAMRRFMLGARLNNRYLDLGDPADAREAAQMLREVAGSSAASVRHRLEGAWNAGKLALALDAPATAAEDLTLAVRLLPELIAQQWQDADRARRLSAFAPLPTVSAACLISTGRPERALELLEQGRGLIHGESAAIAVDLERLRAQSPDLATALENLPGEWQAAPDADRRHQLAEKRQRLISEIRRVPGFEEFLQPPRLEEILAACKAGPVVVPIAGPDGDRSHALIVTENGVRCLPLPRLTKDTVRALGTSILTGSELALDTDRSPSERVLAEHELRSGLALLWDAVVGPVLNAVRDLPRSGADDPAGPPRLWWCPTGFLAYFPLHMAEHPEEGSAFDLVTSSYTPTVHALGRSRPWRASAGNRPLVVAVPHAPGVPDLPGADEEAAVLVGMLPGTRLLRGQAATRKRLMAELQNHDIIHIASHAGYDADRQYEGHLVLHDGRLHVSDIATARAGQGGLAFLSACGTARSRLDVPDESLNLLSAFQLAGYSHLVGSLWPVTDQASVRLAEAFYQYLTTHQSTGAAHALHHAVSQLRARHPDRPSLWASHVHIGP</sequence>
<proteinExistence type="predicted"/>
<feature type="domain" description="CHAT" evidence="1">
    <location>
        <begin position="727"/>
        <end position="999"/>
    </location>
</feature>
<dbReference type="OrthoDB" id="3206999at2"/>
<dbReference type="PATRIC" id="fig|1716141.3.peg.6759"/>
<reference evidence="2 3" key="1">
    <citation type="submission" date="2015-12" db="EMBL/GenBank/DDBJ databases">
        <title>Genome sequence of Streptomyces sp. G25.</title>
        <authorList>
            <person name="Poehlein A."/>
            <person name="Roettig A."/>
            <person name="Hiessl S."/>
            <person name="Hauschild P."/>
            <person name="Schauer J."/>
            <person name="Madkour M.H."/>
            <person name="Al-Ansari A.M."/>
            <person name="Almakishah N.H."/>
            <person name="Steinbuechel A."/>
            <person name="Daniel R."/>
        </authorList>
    </citation>
    <scope>NUCLEOTIDE SEQUENCE [LARGE SCALE GENOMIC DNA]</scope>
    <source>
        <strain evidence="3">G25(2015)</strain>
    </source>
</reference>
<evidence type="ECO:0000313" key="2">
    <source>
        <dbReference type="EMBL" id="OAH10160.1"/>
    </source>
</evidence>
<gene>
    <name evidence="2" type="ORF">STSP_64160</name>
</gene>
<dbReference type="AlphaFoldDB" id="A0A177HHT6"/>
<dbReference type="STRING" id="1716141.STSP_64160"/>